<gene>
    <name evidence="1" type="ORF">HJC23_011379</name>
</gene>
<dbReference type="AlphaFoldDB" id="A0ABD3PQA7"/>
<reference evidence="1 2" key="1">
    <citation type="journal article" date="2020" name="G3 (Bethesda)">
        <title>Improved Reference Genome for Cyclotella cryptica CCMP332, a Model for Cell Wall Morphogenesis, Salinity Adaptation, and Lipid Production in Diatoms (Bacillariophyta).</title>
        <authorList>
            <person name="Roberts W.R."/>
            <person name="Downey K.M."/>
            <person name="Ruck E.C."/>
            <person name="Traller J.C."/>
            <person name="Alverson A.J."/>
        </authorList>
    </citation>
    <scope>NUCLEOTIDE SEQUENCE [LARGE SCALE GENOMIC DNA]</scope>
    <source>
        <strain evidence="1 2">CCMP332</strain>
    </source>
</reference>
<evidence type="ECO:0008006" key="3">
    <source>
        <dbReference type="Google" id="ProtNLM"/>
    </source>
</evidence>
<protein>
    <recommendedName>
        <fullName evidence="3">Lon N-terminal domain-containing protein</fullName>
    </recommendedName>
</protein>
<dbReference type="EMBL" id="JABMIG020000134">
    <property type="protein sequence ID" value="KAL3790023.1"/>
    <property type="molecule type" value="Genomic_DNA"/>
</dbReference>
<proteinExistence type="predicted"/>
<name>A0ABD3PQA7_9STRA</name>
<evidence type="ECO:0000313" key="2">
    <source>
        <dbReference type="Proteomes" id="UP001516023"/>
    </source>
</evidence>
<accession>A0ABD3PQA7</accession>
<organism evidence="1 2">
    <name type="scientific">Cyclotella cryptica</name>
    <dbReference type="NCBI Taxonomy" id="29204"/>
    <lineage>
        <taxon>Eukaryota</taxon>
        <taxon>Sar</taxon>
        <taxon>Stramenopiles</taxon>
        <taxon>Ochrophyta</taxon>
        <taxon>Bacillariophyta</taxon>
        <taxon>Coscinodiscophyceae</taxon>
        <taxon>Thalassiosirophycidae</taxon>
        <taxon>Stephanodiscales</taxon>
        <taxon>Stephanodiscaceae</taxon>
        <taxon>Cyclotella</taxon>
    </lineage>
</organism>
<dbReference type="Proteomes" id="UP001516023">
    <property type="component" value="Unassembled WGS sequence"/>
</dbReference>
<keyword evidence="2" id="KW-1185">Reference proteome</keyword>
<sequence>MTKFITPSHTIRKYTSRPLSGVPEWRAKFSTPPGNATGELTSSPYKSALPLLLFPFEPRRVLLPGQRARLTFRHGKFMDMIDESLSSYESVVGMSILDDDGLLPVIVLCEVFEEEVEVKSGFRGVLSMNVGLRAVETMKRWDGAQGAGYDVENEEKARGSDLGDAVGGITALDEIHLGKFVDFEDDLLTSDEIKAAHEYLANIASLLNLPSLPTSTSGQELTVRQKLFFASYNSMLERYDATGMSRNQSQIIAASWAVFSTVEDDDKISSVICRALTTKNAVERLRLGLATMLDSTMPVADDYNESNAFQ</sequence>
<evidence type="ECO:0000313" key="1">
    <source>
        <dbReference type="EMBL" id="KAL3790023.1"/>
    </source>
</evidence>
<comment type="caution">
    <text evidence="1">The sequence shown here is derived from an EMBL/GenBank/DDBJ whole genome shotgun (WGS) entry which is preliminary data.</text>
</comment>